<dbReference type="Pfam" id="PF00403">
    <property type="entry name" value="HMA"/>
    <property type="match status" value="1"/>
</dbReference>
<dbReference type="EMBL" id="JABWMJ010000019">
    <property type="protein sequence ID" value="NUZ08887.1"/>
    <property type="molecule type" value="Genomic_DNA"/>
</dbReference>
<dbReference type="PROSITE" id="PS50846">
    <property type="entry name" value="HMA_2"/>
    <property type="match status" value="1"/>
</dbReference>
<sequence>MKTSNAFVLAAVLAASSAFAGDPRTATLDVTNMTCAACPITVRKALEKVPGVDSAKVDAKTHLAVVTFDPAKTTPQVLTKATADAGFPSSVKQLQ</sequence>
<dbReference type="AlphaFoldDB" id="A0A7Y6NTH0"/>
<dbReference type="InterPro" id="IPR011795">
    <property type="entry name" value="MerP"/>
</dbReference>
<dbReference type="SUPFAM" id="SSF55008">
    <property type="entry name" value="HMA, heavy metal-associated domain"/>
    <property type="match status" value="1"/>
</dbReference>
<evidence type="ECO:0000256" key="4">
    <source>
        <dbReference type="ARBA" id="ARBA00022914"/>
    </source>
</evidence>
<feature type="domain" description="HMA" evidence="7">
    <location>
        <begin position="24"/>
        <end position="90"/>
    </location>
</feature>
<keyword evidence="9" id="KW-1185">Reference proteome</keyword>
<dbReference type="Proteomes" id="UP000529637">
    <property type="component" value="Unassembled WGS sequence"/>
</dbReference>
<evidence type="ECO:0000256" key="3">
    <source>
        <dbReference type="ARBA" id="ARBA00022723"/>
    </source>
</evidence>
<dbReference type="GO" id="GO:0042597">
    <property type="term" value="C:periplasmic space"/>
    <property type="evidence" value="ECO:0007669"/>
    <property type="project" value="UniProtKB-SubCell"/>
</dbReference>
<keyword evidence="3 5" id="KW-0479">Metal-binding</keyword>
<dbReference type="FunFam" id="3.30.70.100:FF:000001">
    <property type="entry name" value="ATPase copper transporting beta"/>
    <property type="match status" value="1"/>
</dbReference>
<organism evidence="8 9">
    <name type="scientific">Piscinibacter koreensis</name>
    <dbReference type="NCBI Taxonomy" id="2742824"/>
    <lineage>
        <taxon>Bacteria</taxon>
        <taxon>Pseudomonadati</taxon>
        <taxon>Pseudomonadota</taxon>
        <taxon>Betaproteobacteria</taxon>
        <taxon>Burkholderiales</taxon>
        <taxon>Sphaerotilaceae</taxon>
        <taxon>Piscinibacter</taxon>
    </lineage>
</organism>
<evidence type="ECO:0000256" key="5">
    <source>
        <dbReference type="RuleBase" id="RU361212"/>
    </source>
</evidence>
<evidence type="ECO:0000256" key="2">
    <source>
        <dbReference type="ARBA" id="ARBA00022466"/>
    </source>
</evidence>
<dbReference type="PRINTS" id="PR00946">
    <property type="entry name" value="HGSCAVENGER"/>
</dbReference>
<dbReference type="InterPro" id="IPR036163">
    <property type="entry name" value="HMA_dom_sf"/>
</dbReference>
<feature type="chain" id="PRO_5030829009" description="Periplasmic mercury ion-binding protein" evidence="6">
    <location>
        <begin position="21"/>
        <end position="95"/>
    </location>
</feature>
<protein>
    <recommendedName>
        <fullName evidence="5">Periplasmic mercury ion-binding protein</fullName>
    </recommendedName>
</protein>
<dbReference type="CDD" id="cd00371">
    <property type="entry name" value="HMA"/>
    <property type="match status" value="1"/>
</dbReference>
<name>A0A7Y6NTH0_9BURK</name>
<evidence type="ECO:0000259" key="7">
    <source>
        <dbReference type="PROSITE" id="PS50846"/>
    </source>
</evidence>
<comment type="subcellular location">
    <subcellularLocation>
        <location evidence="1">Cell envelope</location>
    </subcellularLocation>
    <subcellularLocation>
        <location evidence="5">Periplasm</location>
    </subcellularLocation>
</comment>
<dbReference type="Gene3D" id="3.30.70.100">
    <property type="match status" value="1"/>
</dbReference>
<evidence type="ECO:0000256" key="6">
    <source>
        <dbReference type="SAM" id="SignalP"/>
    </source>
</evidence>
<keyword evidence="6" id="KW-0732">Signal</keyword>
<dbReference type="InterPro" id="IPR001802">
    <property type="entry name" value="MerP/CopZ"/>
</dbReference>
<comment type="caution">
    <text evidence="8">The sequence shown here is derived from an EMBL/GenBank/DDBJ whole genome shotgun (WGS) entry which is preliminary data.</text>
</comment>
<reference evidence="8 9" key="1">
    <citation type="submission" date="2020-06" db="EMBL/GenBank/DDBJ databases">
        <title>Schlegella sp. ID0723 isolated from air conditioner.</title>
        <authorList>
            <person name="Kim D.Y."/>
            <person name="Kim D.-U."/>
        </authorList>
    </citation>
    <scope>NUCLEOTIDE SEQUENCE [LARGE SCALE GENOMIC DNA]</scope>
    <source>
        <strain evidence="8 9">ID0723</strain>
    </source>
</reference>
<dbReference type="RefSeq" id="WP_176071747.1">
    <property type="nucleotide sequence ID" value="NZ_JABWMJ010000019.1"/>
</dbReference>
<dbReference type="GO" id="GO:0030313">
    <property type="term" value="C:cell envelope"/>
    <property type="evidence" value="ECO:0007669"/>
    <property type="project" value="UniProtKB-SubCell"/>
</dbReference>
<dbReference type="NCBIfam" id="TIGR02052">
    <property type="entry name" value="MerP"/>
    <property type="match status" value="1"/>
</dbReference>
<keyword evidence="5" id="KW-0574">Periplasm</keyword>
<feature type="signal peptide" evidence="6">
    <location>
        <begin position="1"/>
        <end position="20"/>
    </location>
</feature>
<dbReference type="GO" id="GO:0015097">
    <property type="term" value="F:mercury ion transmembrane transporter activity"/>
    <property type="evidence" value="ECO:0007669"/>
    <property type="project" value="UniProtKB-UniRule"/>
</dbReference>
<evidence type="ECO:0000313" key="8">
    <source>
        <dbReference type="EMBL" id="NUZ08887.1"/>
    </source>
</evidence>
<comment type="function">
    <text evidence="5">Involved in mercury resistance. Acts as a mercury scavenger that specifically binds to a mercuric ion in the periplasm and probably passes it to the cytoplasmic mercuric reductase MerA via the mercuric transport protein MerT.</text>
</comment>
<keyword evidence="2 5" id="KW-0475">Mercuric resistance</keyword>
<dbReference type="GO" id="GO:0045340">
    <property type="term" value="F:mercury ion binding"/>
    <property type="evidence" value="ECO:0007669"/>
    <property type="project" value="UniProtKB-UniRule"/>
</dbReference>
<evidence type="ECO:0000256" key="1">
    <source>
        <dbReference type="ARBA" id="ARBA00004196"/>
    </source>
</evidence>
<gene>
    <name evidence="5 8" type="primary">merP</name>
    <name evidence="8" type="ORF">HQN59_24390</name>
</gene>
<dbReference type="InterPro" id="IPR006121">
    <property type="entry name" value="HMA_dom"/>
</dbReference>
<evidence type="ECO:0000313" key="9">
    <source>
        <dbReference type="Proteomes" id="UP000529637"/>
    </source>
</evidence>
<keyword evidence="4 5" id="KW-0476">Mercury</keyword>
<accession>A0A7Y6NTH0</accession>
<proteinExistence type="predicted"/>